<evidence type="ECO:0000259" key="1">
    <source>
        <dbReference type="Pfam" id="PF13400"/>
    </source>
</evidence>
<proteinExistence type="predicted"/>
<sequence>MVGISSLSRKMKGIIAPLAVVSLLALIAMAGLALDSGKVYSDYRRAQTAADAAALAGAFEKFYGRDHPTIITAANAEAIVNGFTHGDDGIDVEINHPPLSGFYFDDPFSVEVIITQPTLTFFSQILNIDSIPYKVRAVANGNTASGINCVYVLDNEQKKAFEVTSDSVLDARCGIWVNSDDSGAASVVESGACVKAGMITVVGGYTTGQTCDLGGDAYQCDNDGDCPLSGMGLPPEESPLPAPDPLASLIPPTVDRTSGACPPDESCNASGCSGKEKDPGGPYEPYTIDTTGTVTLSPGTYCGGILVKKGTVNFTSGTPGTPALYVLRGGGLRVEGADSEANGTGVSFYNTCYWACDDSNSDHDPEKGKEWFWTLDINSSAEVNFSAPLCNGGTSGSECVNDLDGILFFSDRDAPSSDNPGSYPLNRIDSSVTATLAGAIYVGNQHLKFHSNSTGNPSDTILVSKFLEISSGSTVEISNFTGSGGSPLKRVTLVE</sequence>
<accession>A0ABX6V1K0</accession>
<dbReference type="EMBL" id="CP045503">
    <property type="protein sequence ID" value="QPG56409.1"/>
    <property type="molecule type" value="Genomic_DNA"/>
</dbReference>
<reference evidence="2" key="1">
    <citation type="submission" date="2021-07" db="EMBL/GenBank/DDBJ databases">
        <title>Shewanella sp. YLB-07 whole genome sequence.</title>
        <authorList>
            <person name="Yu L."/>
        </authorList>
    </citation>
    <scope>NUCLEOTIDE SEQUENCE</scope>
    <source>
        <strain evidence="2">YLB-08</strain>
    </source>
</reference>
<keyword evidence="3" id="KW-1185">Reference proteome</keyword>
<organism evidence="2 3">
    <name type="scientific">Shewanella eurypsychrophilus</name>
    <dbReference type="NCBI Taxonomy" id="2593656"/>
    <lineage>
        <taxon>Bacteria</taxon>
        <taxon>Pseudomonadati</taxon>
        <taxon>Pseudomonadota</taxon>
        <taxon>Gammaproteobacteria</taxon>
        <taxon>Alteromonadales</taxon>
        <taxon>Shewanellaceae</taxon>
        <taxon>Shewanella</taxon>
    </lineage>
</organism>
<evidence type="ECO:0000313" key="2">
    <source>
        <dbReference type="EMBL" id="QPG56409.1"/>
    </source>
</evidence>
<protein>
    <recommendedName>
        <fullName evidence="1">Putative Flp pilus-assembly TadG-like N-terminal domain-containing protein</fullName>
    </recommendedName>
</protein>
<dbReference type="Proteomes" id="UP000316416">
    <property type="component" value="Chromosome"/>
</dbReference>
<evidence type="ECO:0000313" key="3">
    <source>
        <dbReference type="Proteomes" id="UP000316416"/>
    </source>
</evidence>
<name>A0ABX6V1K0_9GAMM</name>
<dbReference type="RefSeq" id="WP_195873194.1">
    <property type="nucleotide sequence ID" value="NZ_CP045503.2"/>
</dbReference>
<feature type="domain" description="Putative Flp pilus-assembly TadG-like N-terminal" evidence="1">
    <location>
        <begin position="15"/>
        <end position="58"/>
    </location>
</feature>
<dbReference type="InterPro" id="IPR028087">
    <property type="entry name" value="Tad_N"/>
</dbReference>
<dbReference type="Pfam" id="PF13400">
    <property type="entry name" value="Tad"/>
    <property type="match status" value="1"/>
</dbReference>
<gene>
    <name evidence="2" type="ORF">FM038_002485</name>
</gene>